<dbReference type="InterPro" id="IPR005702">
    <property type="entry name" value="Wzc-like_C"/>
</dbReference>
<dbReference type="AlphaFoldDB" id="A0A0D8ZRZ3"/>
<dbReference type="PATRIC" id="fig|1618023.3.peg.4828"/>
<proteinExistence type="predicted"/>
<evidence type="ECO:0000313" key="7">
    <source>
        <dbReference type="Proteomes" id="UP000032452"/>
    </source>
</evidence>
<feature type="transmembrane region" description="Helical" evidence="4">
    <location>
        <begin position="445"/>
        <end position="469"/>
    </location>
</feature>
<dbReference type="STRING" id="1618023.UH38_13945"/>
<gene>
    <name evidence="6" type="ORF">UH38_13945</name>
</gene>
<dbReference type="InterPro" id="IPR033756">
    <property type="entry name" value="YlxH/NBP35"/>
</dbReference>
<dbReference type="InterPro" id="IPR032807">
    <property type="entry name" value="GNVR"/>
</dbReference>
<dbReference type="InterPro" id="IPR050445">
    <property type="entry name" value="Bact_polysacc_biosynth/exp"/>
</dbReference>
<keyword evidence="4" id="KW-0472">Membrane</keyword>
<keyword evidence="2" id="KW-0067">ATP-binding</keyword>
<evidence type="ECO:0000256" key="3">
    <source>
        <dbReference type="SAM" id="Coils"/>
    </source>
</evidence>
<feature type="coiled-coil region" evidence="3">
    <location>
        <begin position="384"/>
        <end position="418"/>
    </location>
</feature>
<dbReference type="PANTHER" id="PTHR32309:SF13">
    <property type="entry name" value="FERRIC ENTEROBACTIN TRANSPORT PROTEIN FEPE"/>
    <property type="match status" value="1"/>
</dbReference>
<dbReference type="InterPro" id="IPR027417">
    <property type="entry name" value="P-loop_NTPase"/>
</dbReference>
<dbReference type="GO" id="GO:0005524">
    <property type="term" value="F:ATP binding"/>
    <property type="evidence" value="ECO:0007669"/>
    <property type="project" value="UniProtKB-KW"/>
</dbReference>
<accession>A0A0D8ZRZ3</accession>
<dbReference type="PANTHER" id="PTHR32309">
    <property type="entry name" value="TYROSINE-PROTEIN KINASE"/>
    <property type="match status" value="1"/>
</dbReference>
<keyword evidence="4" id="KW-1133">Transmembrane helix</keyword>
<sequence length="740" mass="81773">MKYLKPVITVDSREPEEINFSKVFSIIKRRWKPALGVFGVTSVIIGLGVLTKPPSYTAQGKLLLKLDATPSLTGIQSPRENISTFTPLTSEGNPLKTETEILLSTPLIQETIRQLNLKDEQGNARAETEIQKQLQIINVPGADVLQVSYTGKNPQESAEIVNHLMSIYINNNIDNNRSQAIAARKFISAQLPIADVAVERAEAELRKFKELNQIVDLNQEATSTVEIIKNIEQQITQTQAELAEANNYYQVFQKQIQSQLGMSVQDALARSALSQSAGVQDILKKYQQVQSELAIQATRLSDNHPSIINLKRQETALKELLKTRVEAVVKQQNVVAQENFQFEEPQQNLLEELVKAQAKSLSLSSRLAALENAKTNYQQRATNLPKLDKEQRQLQRKLEVAQSTYQTLLQKLQEVQVTQNQNIGNARIIEAAAIPRSPSDSTKKLVILGGGGIAGILLAIFTIFILELVDKSSTKVKETQDIFGCTLLGVIPYFGNLSKYNSQLQNVEQAATRIDVQDNEFYKNIQTNLKFRSLEQSLKVIVIASAVHNEGKSTVAANLAAAMAKAGSRVLLVDADMRFPSLHTAWDLTNEIGLSNAIVGQYGYKVAVKAITPNLDVLCSGVVPPNPLALLNSAQMAALISEFSSNYKFVIIDTPSIIYTADALVLSEMADGVVLVTRPGVIDVDSAYRAKEALHNSRLNLLGLIINGVVQKNEHKNSIHYLDRYTLKDSQDRQSNISLN</sequence>
<keyword evidence="4" id="KW-0812">Transmembrane</keyword>
<reference evidence="6 7" key="1">
    <citation type="submission" date="2015-02" db="EMBL/GenBank/DDBJ databases">
        <title>Draft genome of a novel marine cyanobacterium (Chroococcales) isolated from South Atlantic Ocean.</title>
        <authorList>
            <person name="Rigonato J."/>
            <person name="Alvarenga D.O."/>
            <person name="Branco L.H."/>
            <person name="Varani A.M."/>
            <person name="Brandini F.P."/>
            <person name="Fiore M.F."/>
        </authorList>
    </citation>
    <scope>NUCLEOTIDE SEQUENCE [LARGE SCALE GENOMIC DNA]</scope>
    <source>
        <strain evidence="6 7">CENA595</strain>
    </source>
</reference>
<organism evidence="6 7">
    <name type="scientific">Aliterella atlantica CENA595</name>
    <dbReference type="NCBI Taxonomy" id="1618023"/>
    <lineage>
        <taxon>Bacteria</taxon>
        <taxon>Bacillati</taxon>
        <taxon>Cyanobacteriota</taxon>
        <taxon>Cyanophyceae</taxon>
        <taxon>Chroococcidiopsidales</taxon>
        <taxon>Aliterellaceae</taxon>
        <taxon>Aliterella</taxon>
    </lineage>
</organism>
<feature type="coiled-coil region" evidence="3">
    <location>
        <begin position="198"/>
        <end position="248"/>
    </location>
</feature>
<keyword evidence="3" id="KW-0175">Coiled coil</keyword>
<keyword evidence="7" id="KW-1185">Reference proteome</keyword>
<dbReference type="NCBIfam" id="TIGR01007">
    <property type="entry name" value="eps_fam"/>
    <property type="match status" value="1"/>
</dbReference>
<evidence type="ECO:0000256" key="1">
    <source>
        <dbReference type="ARBA" id="ARBA00022741"/>
    </source>
</evidence>
<feature type="transmembrane region" description="Helical" evidence="4">
    <location>
        <begin position="34"/>
        <end position="51"/>
    </location>
</feature>
<dbReference type="Gene3D" id="3.40.50.300">
    <property type="entry name" value="P-loop containing nucleotide triphosphate hydrolases"/>
    <property type="match status" value="1"/>
</dbReference>
<dbReference type="EMBL" id="JYON01000014">
    <property type="protein sequence ID" value="KJH71117.1"/>
    <property type="molecule type" value="Genomic_DNA"/>
</dbReference>
<dbReference type="Pfam" id="PF10609">
    <property type="entry name" value="ParA"/>
    <property type="match status" value="1"/>
</dbReference>
<evidence type="ECO:0000259" key="5">
    <source>
        <dbReference type="Pfam" id="PF13807"/>
    </source>
</evidence>
<evidence type="ECO:0000256" key="2">
    <source>
        <dbReference type="ARBA" id="ARBA00022840"/>
    </source>
</evidence>
<evidence type="ECO:0000256" key="4">
    <source>
        <dbReference type="SAM" id="Phobius"/>
    </source>
</evidence>
<dbReference type="CDD" id="cd05387">
    <property type="entry name" value="BY-kinase"/>
    <property type="match status" value="1"/>
</dbReference>
<name>A0A0D8ZRZ3_9CYAN</name>
<dbReference type="GO" id="GO:0004713">
    <property type="term" value="F:protein tyrosine kinase activity"/>
    <property type="evidence" value="ECO:0007669"/>
    <property type="project" value="TreeGrafter"/>
</dbReference>
<protein>
    <recommendedName>
        <fullName evidence="5">Tyrosine-protein kinase G-rich domain-containing protein</fullName>
    </recommendedName>
</protein>
<comment type="caution">
    <text evidence="6">The sequence shown here is derived from an EMBL/GenBank/DDBJ whole genome shotgun (WGS) entry which is preliminary data.</text>
</comment>
<feature type="domain" description="Tyrosine-protein kinase G-rich" evidence="5">
    <location>
        <begin position="391"/>
        <end position="465"/>
    </location>
</feature>
<evidence type="ECO:0000313" key="6">
    <source>
        <dbReference type="EMBL" id="KJH71117.1"/>
    </source>
</evidence>
<keyword evidence="1" id="KW-0547">Nucleotide-binding</keyword>
<dbReference type="SUPFAM" id="SSF52540">
    <property type="entry name" value="P-loop containing nucleoside triphosphate hydrolases"/>
    <property type="match status" value="1"/>
</dbReference>
<dbReference type="GO" id="GO:0005886">
    <property type="term" value="C:plasma membrane"/>
    <property type="evidence" value="ECO:0007669"/>
    <property type="project" value="TreeGrafter"/>
</dbReference>
<dbReference type="Proteomes" id="UP000032452">
    <property type="component" value="Unassembled WGS sequence"/>
</dbReference>
<dbReference type="Pfam" id="PF13807">
    <property type="entry name" value="GNVR"/>
    <property type="match status" value="1"/>
</dbReference>